<sequence>MPRIPLITADQSTAEQRDLLEQTRRQLGRVPNLYAALAAGPAALRGYLALRDALAAGALDARLREQLALLVAHENGCEYCLAAHTLRGRRMGMSDEELAGVRQACAAEAHPHAVLRVARQVIRSGGRLTDDQLAEARENGMTDGELAETVAHVALNILSNYYNHLARPDLDFPSAPAVPDADDRPADAPERSARHQRNGSLNWREGATVALADGYHLTDGTGEAVSRLSDVRVAFEGGFAHVAVPGVDAVQVVSAPAVQVVVLRA</sequence>
<protein>
    <submittedName>
        <fullName evidence="3">Alkylhydroperoxidase like protein, AhpD family</fullName>
    </submittedName>
</protein>
<dbReference type="SUPFAM" id="SSF69118">
    <property type="entry name" value="AhpD-like"/>
    <property type="match status" value="1"/>
</dbReference>
<evidence type="ECO:0000313" key="4">
    <source>
        <dbReference type="Proteomes" id="UP000002484"/>
    </source>
</evidence>
<accession>E3J0H8</accession>
<dbReference type="eggNOG" id="COG2128">
    <property type="taxonomic scope" value="Bacteria"/>
</dbReference>
<evidence type="ECO:0000313" key="3">
    <source>
        <dbReference type="EMBL" id="ADP81607.1"/>
    </source>
</evidence>
<keyword evidence="3" id="KW-0560">Oxidoreductase</keyword>
<dbReference type="PANTHER" id="PTHR35446:SF3">
    <property type="entry name" value="CMD DOMAIN-CONTAINING PROTEIN"/>
    <property type="match status" value="1"/>
</dbReference>
<dbReference type="InterPro" id="IPR029032">
    <property type="entry name" value="AhpD-like"/>
</dbReference>
<keyword evidence="4" id="KW-1185">Reference proteome</keyword>
<dbReference type="InParanoid" id="E3J0H8"/>
<name>E3J0H8_PSEI1</name>
<dbReference type="InterPro" id="IPR004675">
    <property type="entry name" value="AhpD_core"/>
</dbReference>
<dbReference type="AlphaFoldDB" id="E3J0H8"/>
<dbReference type="InterPro" id="IPR003779">
    <property type="entry name" value="CMD-like"/>
</dbReference>
<keyword evidence="3" id="KW-0575">Peroxidase</keyword>
<dbReference type="STRING" id="298654.FraEuI1c_3600"/>
<dbReference type="KEGG" id="fri:FraEuI1c_3600"/>
<dbReference type="GO" id="GO:0051920">
    <property type="term" value="F:peroxiredoxin activity"/>
    <property type="evidence" value="ECO:0007669"/>
    <property type="project" value="InterPro"/>
</dbReference>
<reference evidence="3 4" key="1">
    <citation type="submission" date="2010-10" db="EMBL/GenBank/DDBJ databases">
        <title>Complete sequence of Frankia sp. EuI1c.</title>
        <authorList>
            <consortium name="US DOE Joint Genome Institute"/>
            <person name="Lucas S."/>
            <person name="Copeland A."/>
            <person name="Lapidus A."/>
            <person name="Cheng J.-F."/>
            <person name="Bruce D."/>
            <person name="Goodwin L."/>
            <person name="Pitluck S."/>
            <person name="Chertkov O."/>
            <person name="Detter J.C."/>
            <person name="Han C."/>
            <person name="Tapia R."/>
            <person name="Land M."/>
            <person name="Hauser L."/>
            <person name="Jeffries C."/>
            <person name="Kyrpides N."/>
            <person name="Ivanova N."/>
            <person name="Mikhailova N."/>
            <person name="Beauchemin N."/>
            <person name="Sen A."/>
            <person name="Sur S.A."/>
            <person name="Gtari M."/>
            <person name="Wall L."/>
            <person name="Tisa L."/>
            <person name="Woyke T."/>
        </authorList>
    </citation>
    <scope>NUCLEOTIDE SEQUENCE [LARGE SCALE GENOMIC DNA]</scope>
    <source>
        <strain evidence="4">DSM 45817 / CECT 9037 / EuI1c</strain>
    </source>
</reference>
<feature type="compositionally biased region" description="Basic and acidic residues" evidence="1">
    <location>
        <begin position="181"/>
        <end position="193"/>
    </location>
</feature>
<dbReference type="NCBIfam" id="TIGR00778">
    <property type="entry name" value="ahpD_dom"/>
    <property type="match status" value="1"/>
</dbReference>
<dbReference type="Pfam" id="PF02627">
    <property type="entry name" value="CMD"/>
    <property type="match status" value="1"/>
</dbReference>
<dbReference type="OrthoDB" id="122912at2"/>
<evidence type="ECO:0000259" key="2">
    <source>
        <dbReference type="Pfam" id="PF02627"/>
    </source>
</evidence>
<dbReference type="EMBL" id="CP002299">
    <property type="protein sequence ID" value="ADP81607.1"/>
    <property type="molecule type" value="Genomic_DNA"/>
</dbReference>
<feature type="domain" description="Carboxymuconolactone decarboxylase-like" evidence="2">
    <location>
        <begin position="41"/>
        <end position="109"/>
    </location>
</feature>
<dbReference type="Gene3D" id="1.20.1290.10">
    <property type="entry name" value="AhpD-like"/>
    <property type="match status" value="1"/>
</dbReference>
<dbReference type="Proteomes" id="UP000002484">
    <property type="component" value="Chromosome"/>
</dbReference>
<organism evidence="3 4">
    <name type="scientific">Pseudofrankia inefficax (strain DSM 45817 / CECT 9037 / DDB 130130 / EuI1c)</name>
    <name type="common">Frankia inefficax</name>
    <dbReference type="NCBI Taxonomy" id="298654"/>
    <lineage>
        <taxon>Bacteria</taxon>
        <taxon>Bacillati</taxon>
        <taxon>Actinomycetota</taxon>
        <taxon>Actinomycetes</taxon>
        <taxon>Frankiales</taxon>
        <taxon>Frankiaceae</taxon>
        <taxon>Pseudofrankia</taxon>
    </lineage>
</organism>
<gene>
    <name evidence="3" type="ordered locus">FraEuI1c_3600</name>
</gene>
<dbReference type="HOGENOM" id="CLU_1048707_0_0_11"/>
<feature type="region of interest" description="Disordered" evidence="1">
    <location>
        <begin position="173"/>
        <end position="200"/>
    </location>
</feature>
<dbReference type="RefSeq" id="WP_013424725.1">
    <property type="nucleotide sequence ID" value="NC_014666.1"/>
</dbReference>
<evidence type="ECO:0000256" key="1">
    <source>
        <dbReference type="SAM" id="MobiDB-lite"/>
    </source>
</evidence>
<dbReference type="PANTHER" id="PTHR35446">
    <property type="entry name" value="SI:CH211-175M2.5"/>
    <property type="match status" value="1"/>
</dbReference>
<proteinExistence type="predicted"/>